<accession>A0AAU9CTW7</accession>
<dbReference type="AlphaFoldDB" id="A0AAU9CTW7"/>
<dbReference type="Gene3D" id="3.40.50.150">
    <property type="entry name" value="Vaccinia Virus protein VP39"/>
    <property type="match status" value="1"/>
</dbReference>
<dbReference type="EC" id="2.1.1.223" evidence="6"/>
<dbReference type="GO" id="GO:0016430">
    <property type="term" value="F:tRNA (adenine-N6)-methyltransferase activity"/>
    <property type="evidence" value="ECO:0007669"/>
    <property type="project" value="UniProtKB-UniRule"/>
</dbReference>
<dbReference type="GO" id="GO:0005737">
    <property type="term" value="C:cytoplasm"/>
    <property type="evidence" value="ECO:0007669"/>
    <property type="project" value="UniProtKB-SubCell"/>
</dbReference>
<dbReference type="Pfam" id="PF05175">
    <property type="entry name" value="MTS"/>
    <property type="match status" value="1"/>
</dbReference>
<dbReference type="SUPFAM" id="SSF53335">
    <property type="entry name" value="S-adenosyl-L-methionine-dependent methyltransferases"/>
    <property type="match status" value="1"/>
</dbReference>
<dbReference type="PROSITE" id="PS01131">
    <property type="entry name" value="RRNA_A_DIMETH"/>
    <property type="match status" value="1"/>
</dbReference>
<dbReference type="CDD" id="cd02440">
    <property type="entry name" value="AdoMet_MTases"/>
    <property type="match status" value="1"/>
</dbReference>
<gene>
    <name evidence="8" type="ORF">FUAX_13040</name>
</gene>
<name>A0AAU9CTW7_9BACT</name>
<dbReference type="InterPro" id="IPR029063">
    <property type="entry name" value="SAM-dependent_MTases_sf"/>
</dbReference>
<dbReference type="KEGG" id="fax:FUAX_13040"/>
<dbReference type="PANTHER" id="PTHR47739:SF1">
    <property type="entry name" value="TRNA1(VAL) (ADENINE(37)-N6)-METHYLTRANSFERASE"/>
    <property type="match status" value="1"/>
</dbReference>
<evidence type="ECO:0000313" key="9">
    <source>
        <dbReference type="Proteomes" id="UP001348817"/>
    </source>
</evidence>
<evidence type="ECO:0000259" key="7">
    <source>
        <dbReference type="Pfam" id="PF05175"/>
    </source>
</evidence>
<keyword evidence="5 6" id="KW-0819">tRNA processing</keyword>
<evidence type="ECO:0000313" key="8">
    <source>
        <dbReference type="EMBL" id="BDD08872.1"/>
    </source>
</evidence>
<sequence length="238" mass="27236">MANDYFEFKQFRIQQDRCGMKVSTDACLFGSFVTKPGAKNILDIGTGTGLLTLMLAQRHPNSQITAVEIDSDAFQQALENFKNSPWYDRLNIEHASIQEFVQATDKKFDLIICNPPFYPDHIKSSDQKRSKAFHNDHLSFSDLAQSCSKLISDSGEFFLLLPERQSREFEQIAKRCGLFLQTSTKVRGTVKGKVIREIGSYSKKKVDDIPENEIAINSEPGVYTEEFTRFMKPYYLFL</sequence>
<keyword evidence="2 6" id="KW-0489">Methyltransferase</keyword>
<keyword evidence="9" id="KW-1185">Reference proteome</keyword>
<dbReference type="PROSITE" id="PS00092">
    <property type="entry name" value="N6_MTASE"/>
    <property type="match status" value="1"/>
</dbReference>
<comment type="function">
    <text evidence="6">Specifically methylates the adenine in position 37 of tRNA(1)(Val) (anticodon cmo5UAC).</text>
</comment>
<dbReference type="HAMAP" id="MF_01872">
    <property type="entry name" value="tRNA_methyltr_YfiC"/>
    <property type="match status" value="1"/>
</dbReference>
<comment type="catalytic activity">
    <reaction evidence="6">
        <text>adenosine(37) in tRNA1(Val) + S-adenosyl-L-methionine = N(6)-methyladenosine(37) in tRNA1(Val) + S-adenosyl-L-homocysteine + H(+)</text>
        <dbReference type="Rhea" id="RHEA:43160"/>
        <dbReference type="Rhea" id="RHEA-COMP:10369"/>
        <dbReference type="Rhea" id="RHEA-COMP:10370"/>
        <dbReference type="ChEBI" id="CHEBI:15378"/>
        <dbReference type="ChEBI" id="CHEBI:57856"/>
        <dbReference type="ChEBI" id="CHEBI:59789"/>
        <dbReference type="ChEBI" id="CHEBI:74411"/>
        <dbReference type="ChEBI" id="CHEBI:74449"/>
        <dbReference type="EC" id="2.1.1.223"/>
    </reaction>
</comment>
<dbReference type="InterPro" id="IPR007848">
    <property type="entry name" value="Small_mtfrase_dom"/>
</dbReference>
<dbReference type="GO" id="GO:0000179">
    <property type="term" value="F:rRNA (adenine-N6,N6-)-dimethyltransferase activity"/>
    <property type="evidence" value="ECO:0007669"/>
    <property type="project" value="InterPro"/>
</dbReference>
<proteinExistence type="inferred from homology"/>
<evidence type="ECO:0000256" key="3">
    <source>
        <dbReference type="ARBA" id="ARBA00022679"/>
    </source>
</evidence>
<dbReference type="InterPro" id="IPR020596">
    <property type="entry name" value="rRNA_Ade_Mease_Trfase_CS"/>
</dbReference>
<protein>
    <recommendedName>
        <fullName evidence="6">tRNA1(Val) (adenine(37)-N6)-methyltransferase</fullName>
        <ecNumber evidence="6">2.1.1.223</ecNumber>
    </recommendedName>
    <alternativeName>
        <fullName evidence="6">tRNA m6A37 methyltransferase</fullName>
    </alternativeName>
</protein>
<dbReference type="RefSeq" id="WP_338394102.1">
    <property type="nucleotide sequence ID" value="NZ_AP025314.1"/>
</dbReference>
<dbReference type="InterPro" id="IPR050210">
    <property type="entry name" value="tRNA_Adenine-N(6)_MTase"/>
</dbReference>
<dbReference type="Proteomes" id="UP001348817">
    <property type="component" value="Chromosome"/>
</dbReference>
<dbReference type="InterPro" id="IPR022882">
    <property type="entry name" value="tRNA_adenine-N6_MeTrfase"/>
</dbReference>
<dbReference type="GO" id="GO:0008033">
    <property type="term" value="P:tRNA processing"/>
    <property type="evidence" value="ECO:0007669"/>
    <property type="project" value="UniProtKB-UniRule"/>
</dbReference>
<dbReference type="EMBL" id="AP025314">
    <property type="protein sequence ID" value="BDD08872.1"/>
    <property type="molecule type" value="Genomic_DNA"/>
</dbReference>
<keyword evidence="3 6" id="KW-0808">Transferase</keyword>
<comment type="similarity">
    <text evidence="6">Belongs to the methyltransferase superfamily. tRNA (adenine-N(6)-)-methyltransferase family.</text>
</comment>
<keyword evidence="4 6" id="KW-0949">S-adenosyl-L-methionine</keyword>
<dbReference type="GO" id="GO:0003676">
    <property type="term" value="F:nucleic acid binding"/>
    <property type="evidence" value="ECO:0007669"/>
    <property type="project" value="InterPro"/>
</dbReference>
<reference evidence="8 9" key="1">
    <citation type="submission" date="2021-12" db="EMBL/GenBank/DDBJ databases">
        <title>Genome sequencing of bacteria with rrn-lacking chromosome and rrn-plasmid.</title>
        <authorList>
            <person name="Anda M."/>
            <person name="Iwasaki W."/>
        </authorList>
    </citation>
    <scope>NUCLEOTIDE SEQUENCE [LARGE SCALE GENOMIC DNA]</scope>
    <source>
        <strain evidence="8 9">DSM 100852</strain>
    </source>
</reference>
<evidence type="ECO:0000256" key="1">
    <source>
        <dbReference type="ARBA" id="ARBA00022490"/>
    </source>
</evidence>
<dbReference type="PANTHER" id="PTHR47739">
    <property type="entry name" value="TRNA1(VAL) (ADENINE(37)-N6)-METHYLTRANSFERASE"/>
    <property type="match status" value="1"/>
</dbReference>
<organism evidence="8 9">
    <name type="scientific">Fulvitalea axinellae</name>
    <dbReference type="NCBI Taxonomy" id="1182444"/>
    <lineage>
        <taxon>Bacteria</taxon>
        <taxon>Pseudomonadati</taxon>
        <taxon>Bacteroidota</taxon>
        <taxon>Cytophagia</taxon>
        <taxon>Cytophagales</taxon>
        <taxon>Persicobacteraceae</taxon>
        <taxon>Fulvitalea</taxon>
    </lineage>
</organism>
<keyword evidence="1 6" id="KW-0963">Cytoplasm</keyword>
<evidence type="ECO:0000256" key="4">
    <source>
        <dbReference type="ARBA" id="ARBA00022691"/>
    </source>
</evidence>
<dbReference type="InterPro" id="IPR002052">
    <property type="entry name" value="DNA_methylase_N6_adenine_CS"/>
</dbReference>
<feature type="domain" description="Methyltransferase small" evidence="7">
    <location>
        <begin position="33"/>
        <end position="121"/>
    </location>
</feature>
<comment type="subcellular location">
    <subcellularLocation>
        <location evidence="6">Cytoplasm</location>
    </subcellularLocation>
</comment>
<evidence type="ECO:0000256" key="6">
    <source>
        <dbReference type="HAMAP-Rule" id="MF_01872"/>
    </source>
</evidence>
<evidence type="ECO:0000256" key="5">
    <source>
        <dbReference type="ARBA" id="ARBA00022694"/>
    </source>
</evidence>
<evidence type="ECO:0000256" key="2">
    <source>
        <dbReference type="ARBA" id="ARBA00022603"/>
    </source>
</evidence>